<proteinExistence type="predicted"/>
<protein>
    <submittedName>
        <fullName evidence="1">Uncharacterized protein</fullName>
    </submittedName>
</protein>
<name>A0A2P2PHC3_RHIMU</name>
<organism evidence="1">
    <name type="scientific">Rhizophora mucronata</name>
    <name type="common">Asiatic mangrove</name>
    <dbReference type="NCBI Taxonomy" id="61149"/>
    <lineage>
        <taxon>Eukaryota</taxon>
        <taxon>Viridiplantae</taxon>
        <taxon>Streptophyta</taxon>
        <taxon>Embryophyta</taxon>
        <taxon>Tracheophyta</taxon>
        <taxon>Spermatophyta</taxon>
        <taxon>Magnoliopsida</taxon>
        <taxon>eudicotyledons</taxon>
        <taxon>Gunneridae</taxon>
        <taxon>Pentapetalae</taxon>
        <taxon>rosids</taxon>
        <taxon>fabids</taxon>
        <taxon>Malpighiales</taxon>
        <taxon>Rhizophoraceae</taxon>
        <taxon>Rhizophora</taxon>
    </lineage>
</organism>
<dbReference type="EMBL" id="GGEC01073631">
    <property type="protein sequence ID" value="MBX54115.1"/>
    <property type="molecule type" value="Transcribed_RNA"/>
</dbReference>
<sequence>MGNLLSSCSMVPQFC</sequence>
<evidence type="ECO:0000313" key="1">
    <source>
        <dbReference type="EMBL" id="MBX54115.1"/>
    </source>
</evidence>
<reference evidence="1" key="1">
    <citation type="submission" date="2018-02" db="EMBL/GenBank/DDBJ databases">
        <title>Rhizophora mucronata_Transcriptome.</title>
        <authorList>
            <person name="Meera S.P."/>
            <person name="Sreeshan A."/>
            <person name="Augustine A."/>
        </authorList>
    </citation>
    <scope>NUCLEOTIDE SEQUENCE</scope>
    <source>
        <tissue evidence="1">Leaf</tissue>
    </source>
</reference>
<accession>A0A2P2PHC3</accession>